<evidence type="ECO:0000313" key="1">
    <source>
        <dbReference type="EMBL" id="SIR98141.1"/>
    </source>
</evidence>
<gene>
    <name evidence="1" type="ORF">SAMN05421666_0931</name>
</gene>
<dbReference type="OrthoDB" id="9814215at2"/>
<dbReference type="Pfam" id="PF02962">
    <property type="entry name" value="CHMI"/>
    <property type="match status" value="1"/>
</dbReference>
<dbReference type="RefSeq" id="WP_076531370.1">
    <property type="nucleotide sequence ID" value="NZ_FOAC01000001.1"/>
</dbReference>
<name>A0A1N7FCQ6_9RHOB</name>
<dbReference type="Proteomes" id="UP000186019">
    <property type="component" value="Unassembled WGS sequence"/>
</dbReference>
<dbReference type="PANTHER" id="PTHR37950">
    <property type="entry name" value="4-HYDROXYPHENYLACETATE CATABOLISM PROTEIN"/>
    <property type="match status" value="1"/>
</dbReference>
<keyword evidence="1" id="KW-0413">Isomerase</keyword>
<proteinExistence type="predicted"/>
<dbReference type="InterPro" id="IPR004220">
    <property type="entry name" value="5-COMe_2-OHmuconate_Isoase"/>
</dbReference>
<dbReference type="InterPro" id="IPR014347">
    <property type="entry name" value="Tautomerase/MIF_sf"/>
</dbReference>
<keyword evidence="2" id="KW-1185">Reference proteome</keyword>
<reference evidence="1 2" key="1">
    <citation type="submission" date="2017-01" db="EMBL/GenBank/DDBJ databases">
        <authorList>
            <person name="Mah S.A."/>
            <person name="Swanson W.J."/>
            <person name="Moy G.W."/>
            <person name="Vacquier V.D."/>
        </authorList>
    </citation>
    <scope>NUCLEOTIDE SEQUENCE [LARGE SCALE GENOMIC DNA]</scope>
    <source>
        <strain evidence="1 2">DSM 29590</strain>
    </source>
</reference>
<evidence type="ECO:0000313" key="2">
    <source>
        <dbReference type="Proteomes" id="UP000186019"/>
    </source>
</evidence>
<dbReference type="GO" id="GO:0008704">
    <property type="term" value="F:5-carboxymethyl-2-hydroxymuconate delta-isomerase activity"/>
    <property type="evidence" value="ECO:0007669"/>
    <property type="project" value="InterPro"/>
</dbReference>
<accession>A0A1N7FCQ6</accession>
<dbReference type="SUPFAM" id="SSF55331">
    <property type="entry name" value="Tautomerase/MIF"/>
    <property type="match status" value="1"/>
</dbReference>
<dbReference type="PANTHER" id="PTHR37950:SF1">
    <property type="entry name" value="4-HYDROXYPHENYLACETATE CATABOLISM PROTEIN"/>
    <property type="match status" value="1"/>
</dbReference>
<sequence>MPHVIVEHSPDAASGAKLHALCEALFSALAAHASITKPETLKLRTQAAGAHLLGTRGQSFAHATLRLLPGRDADTKSDLARVILSVMEAQMPQVHSLSVDIADLDAAYAKRVLPD</sequence>
<dbReference type="EMBL" id="FTNV01000001">
    <property type="protein sequence ID" value="SIR98141.1"/>
    <property type="molecule type" value="Genomic_DNA"/>
</dbReference>
<protein>
    <submittedName>
        <fullName evidence="1">5-carboxymethyl-2-hydroxymuconate isomerase</fullName>
    </submittedName>
</protein>
<dbReference type="Gene3D" id="3.30.429.10">
    <property type="entry name" value="Macrophage Migration Inhibitory Factor"/>
    <property type="match status" value="1"/>
</dbReference>
<dbReference type="AlphaFoldDB" id="A0A1N7FCQ6"/>
<dbReference type="STRING" id="573024.SAMN05216208_1205"/>
<organism evidence="1 2">
    <name type="scientific">Roseovarius nanhaiticus</name>
    <dbReference type="NCBI Taxonomy" id="573024"/>
    <lineage>
        <taxon>Bacteria</taxon>
        <taxon>Pseudomonadati</taxon>
        <taxon>Pseudomonadota</taxon>
        <taxon>Alphaproteobacteria</taxon>
        <taxon>Rhodobacterales</taxon>
        <taxon>Roseobacteraceae</taxon>
        <taxon>Roseovarius</taxon>
    </lineage>
</organism>